<name>A0A507DTH2_9FUNG</name>
<evidence type="ECO:0000313" key="4">
    <source>
        <dbReference type="Proteomes" id="UP000318582"/>
    </source>
</evidence>
<feature type="region of interest" description="Disordered" evidence="1">
    <location>
        <begin position="246"/>
        <end position="282"/>
    </location>
</feature>
<proteinExistence type="predicted"/>
<feature type="compositionally biased region" description="Low complexity" evidence="1">
    <location>
        <begin position="337"/>
        <end position="348"/>
    </location>
</feature>
<dbReference type="Pfam" id="PF18151">
    <property type="entry name" value="DUF5601"/>
    <property type="match status" value="1"/>
</dbReference>
<dbReference type="SUPFAM" id="SSF109993">
    <property type="entry name" value="VPS9 domain"/>
    <property type="match status" value="1"/>
</dbReference>
<dbReference type="EMBL" id="QEAQ01000140">
    <property type="protein sequence ID" value="TPX54761.1"/>
    <property type="molecule type" value="Genomic_DNA"/>
</dbReference>
<feature type="domain" description="VPS9" evidence="2">
    <location>
        <begin position="98"/>
        <end position="236"/>
    </location>
</feature>
<feature type="region of interest" description="Disordered" evidence="1">
    <location>
        <begin position="444"/>
        <end position="569"/>
    </location>
</feature>
<dbReference type="Pfam" id="PF02204">
    <property type="entry name" value="VPS9"/>
    <property type="match status" value="1"/>
</dbReference>
<evidence type="ECO:0000256" key="1">
    <source>
        <dbReference type="SAM" id="MobiDB-lite"/>
    </source>
</evidence>
<dbReference type="STRING" id="109895.A0A507DTH2"/>
<comment type="caution">
    <text evidence="3">The sequence shown here is derived from an EMBL/GenBank/DDBJ whole genome shotgun (WGS) entry which is preliminary data.</text>
</comment>
<dbReference type="InterPro" id="IPR037191">
    <property type="entry name" value="VPS9_dom_sf"/>
</dbReference>
<sequence length="569" mass="62197">MVDYEQFLSQLRTKEAAPLMTHFKGFLVRFNSEKRPIMQHRKLVASFLHYIYSESLQNEVFASSTSDDELENIREGWEKLVMMNIYERVFGAAETDDIKMGAHLQRKIESFQWVQEHHLDLPFSFHHTLEVAQAELLRVNGFRAPRDKLIILQNTSQIVVDLIGKASASSAGTDHLLPVLILTILRANPPNLIANIKYIMRFRNQAELEKGNNQFCVTNMMSAVSFIYNMSPKSLTLNEEEGARYVSGGGASGSGSSKDPRSGDAGSSSSTGNKTEPVAPQVSQLASKVYTSTSGWFNTLIKEAKIFGEQAAGKVDGFVNQVVGDSDEDEQMQRMDSNNANKNNAGSNPYPGAIRTGQNNLAPGQQPAPWMMQPSPSISPLSPTDPLSAHTGGIPPPPPPRAGPGRHQGGVYPNNTHSQMSPTEQEDYELQLAMALSLSTIEADKQRRENEELQHAEGPLVALADDTAPEISRGESEKLPAQSSANSTLKPQPYKTDNVMEAPPVVVTDADEDRPLDALSTKDPVVDAPPLDTAEDVPLVKSQPKNTPLEDKPVLPNVPQPAGSDQSLI</sequence>
<feature type="compositionally biased region" description="Polar residues" evidence="1">
    <location>
        <begin position="481"/>
        <end position="490"/>
    </location>
</feature>
<dbReference type="Gene3D" id="1.10.246.120">
    <property type="match status" value="1"/>
</dbReference>
<dbReference type="GO" id="GO:0016192">
    <property type="term" value="P:vesicle-mediated transport"/>
    <property type="evidence" value="ECO:0007669"/>
    <property type="project" value="InterPro"/>
</dbReference>
<dbReference type="PANTHER" id="PTHR23101">
    <property type="entry name" value="RAB GDP/GTP EXCHANGE FACTOR"/>
    <property type="match status" value="1"/>
</dbReference>
<dbReference type="InterPro" id="IPR003123">
    <property type="entry name" value="VPS9"/>
</dbReference>
<reference evidence="3 4" key="1">
    <citation type="journal article" date="2019" name="Sci. Rep.">
        <title>Comparative genomics of chytrid fungi reveal insights into the obligate biotrophic and pathogenic lifestyle of Synchytrium endobioticum.</title>
        <authorList>
            <person name="van de Vossenberg B.T.L.H."/>
            <person name="Warris S."/>
            <person name="Nguyen H.D.T."/>
            <person name="van Gent-Pelzer M.P.E."/>
            <person name="Joly D.L."/>
            <person name="van de Geest H.C."/>
            <person name="Bonants P.J.M."/>
            <person name="Smith D.S."/>
            <person name="Levesque C.A."/>
            <person name="van der Lee T.A.J."/>
        </authorList>
    </citation>
    <scope>NUCLEOTIDE SEQUENCE [LARGE SCALE GENOMIC DNA]</scope>
    <source>
        <strain evidence="3 4">CBS 809.83</strain>
    </source>
</reference>
<dbReference type="InterPro" id="IPR041545">
    <property type="entry name" value="DUF5601"/>
</dbReference>
<dbReference type="InterPro" id="IPR045046">
    <property type="entry name" value="Vps9-like"/>
</dbReference>
<evidence type="ECO:0000259" key="2">
    <source>
        <dbReference type="PROSITE" id="PS51205"/>
    </source>
</evidence>
<keyword evidence="4" id="KW-1185">Reference proteome</keyword>
<feature type="compositionally biased region" description="Polar residues" evidence="1">
    <location>
        <begin position="265"/>
        <end position="274"/>
    </location>
</feature>
<dbReference type="AlphaFoldDB" id="A0A507DTH2"/>
<dbReference type="GO" id="GO:0031267">
    <property type="term" value="F:small GTPase binding"/>
    <property type="evidence" value="ECO:0007669"/>
    <property type="project" value="TreeGrafter"/>
</dbReference>
<protein>
    <recommendedName>
        <fullName evidence="2">VPS9 domain-containing protein</fullName>
    </recommendedName>
</protein>
<dbReference type="PROSITE" id="PS51205">
    <property type="entry name" value="VPS9"/>
    <property type="match status" value="1"/>
</dbReference>
<dbReference type="GO" id="GO:0030139">
    <property type="term" value="C:endocytic vesicle"/>
    <property type="evidence" value="ECO:0007669"/>
    <property type="project" value="TreeGrafter"/>
</dbReference>
<organism evidence="3 4">
    <name type="scientific">Powellomyces hirtus</name>
    <dbReference type="NCBI Taxonomy" id="109895"/>
    <lineage>
        <taxon>Eukaryota</taxon>
        <taxon>Fungi</taxon>
        <taxon>Fungi incertae sedis</taxon>
        <taxon>Chytridiomycota</taxon>
        <taxon>Chytridiomycota incertae sedis</taxon>
        <taxon>Chytridiomycetes</taxon>
        <taxon>Spizellomycetales</taxon>
        <taxon>Powellomycetaceae</taxon>
        <taxon>Powellomyces</taxon>
    </lineage>
</organism>
<dbReference type="Gene3D" id="1.20.1050.80">
    <property type="entry name" value="VPS9 domain"/>
    <property type="match status" value="1"/>
</dbReference>
<dbReference type="Proteomes" id="UP000318582">
    <property type="component" value="Unassembled WGS sequence"/>
</dbReference>
<accession>A0A507DTH2</accession>
<dbReference type="GO" id="GO:0005829">
    <property type="term" value="C:cytosol"/>
    <property type="evidence" value="ECO:0007669"/>
    <property type="project" value="TreeGrafter"/>
</dbReference>
<dbReference type="SMART" id="SM00167">
    <property type="entry name" value="VPS9"/>
    <property type="match status" value="1"/>
</dbReference>
<dbReference type="PANTHER" id="PTHR23101:SF25">
    <property type="entry name" value="GTPASE-ACTIVATING PROTEIN AND VPS9 DOMAIN-CONTAINING PROTEIN 1"/>
    <property type="match status" value="1"/>
</dbReference>
<feature type="region of interest" description="Disordered" evidence="1">
    <location>
        <begin position="328"/>
        <end position="426"/>
    </location>
</feature>
<gene>
    <name evidence="3" type="ORF">PhCBS80983_g05776</name>
</gene>
<dbReference type="GO" id="GO:0005085">
    <property type="term" value="F:guanyl-nucleotide exchange factor activity"/>
    <property type="evidence" value="ECO:0007669"/>
    <property type="project" value="InterPro"/>
</dbReference>
<evidence type="ECO:0000313" key="3">
    <source>
        <dbReference type="EMBL" id="TPX54761.1"/>
    </source>
</evidence>
<feature type="compositionally biased region" description="Polar residues" evidence="1">
    <location>
        <begin position="413"/>
        <end position="423"/>
    </location>
</feature>
<feature type="compositionally biased region" description="Basic and acidic residues" evidence="1">
    <location>
        <begin position="444"/>
        <end position="455"/>
    </location>
</feature>